<accession>A0AB39YHZ2</accession>
<dbReference type="RefSeq" id="WP_369780648.1">
    <property type="nucleotide sequence ID" value="NZ_CP165728.1"/>
</dbReference>
<evidence type="ECO:0000313" key="1">
    <source>
        <dbReference type="EMBL" id="XDV69464.1"/>
    </source>
</evidence>
<reference evidence="1" key="1">
    <citation type="submission" date="2024-08" db="EMBL/GenBank/DDBJ databases">
        <authorList>
            <person name="Yu S.T."/>
        </authorList>
    </citation>
    <scope>NUCLEOTIDE SEQUENCE</scope>
    <source>
        <strain evidence="1">R33</strain>
        <plasmid evidence="1">unnamed1</plasmid>
    </source>
</reference>
<dbReference type="AlphaFoldDB" id="A0AB39YHZ2"/>
<organism evidence="1">
    <name type="scientific">Streptomyces sp. R33</name>
    <dbReference type="NCBI Taxonomy" id="3238629"/>
    <lineage>
        <taxon>Bacteria</taxon>
        <taxon>Bacillati</taxon>
        <taxon>Actinomycetota</taxon>
        <taxon>Actinomycetes</taxon>
        <taxon>Kitasatosporales</taxon>
        <taxon>Streptomycetaceae</taxon>
        <taxon>Streptomyces</taxon>
    </lineage>
</organism>
<keyword evidence="1" id="KW-0614">Plasmid</keyword>
<proteinExistence type="predicted"/>
<protein>
    <submittedName>
        <fullName evidence="1">Uncharacterized protein</fullName>
    </submittedName>
</protein>
<dbReference type="EMBL" id="CP165728">
    <property type="protein sequence ID" value="XDV69464.1"/>
    <property type="molecule type" value="Genomic_DNA"/>
</dbReference>
<geneLocation type="plasmid" evidence="1">
    <name>unnamed1</name>
</geneLocation>
<gene>
    <name evidence="1" type="ORF">AB5J51_41850</name>
</gene>
<name>A0AB39YHZ2_9ACTN</name>
<sequence length="105" mass="12022">MAENCFPTDLVQLKVEWIRIYNRLSLPPLPSLGELDRRLLRLSRQIRWHPYWREHPWTWPAREALHRAAVAAPGGEPVIEKKVVDGRIVVILPQAGTAQGQDGRG</sequence>